<gene>
    <name evidence="1" type="ORF">GAK30_00356</name>
</gene>
<dbReference type="Proteomes" id="UP000461670">
    <property type="component" value="Unassembled WGS sequence"/>
</dbReference>
<comment type="caution">
    <text evidence="1">The sequence shown here is derived from an EMBL/GenBank/DDBJ whole genome shotgun (WGS) entry which is preliminary data.</text>
</comment>
<evidence type="ECO:0008006" key="3">
    <source>
        <dbReference type="Google" id="ProtNLM"/>
    </source>
</evidence>
<dbReference type="InterPro" id="IPR025528">
    <property type="entry name" value="BrnA_antitoxin"/>
</dbReference>
<protein>
    <recommendedName>
        <fullName evidence="3">BrnA antitoxin of type II toxin-antitoxin system</fullName>
    </recommendedName>
</protein>
<dbReference type="AlphaFoldDB" id="A0A7V8FRZ7"/>
<accession>A0A7V8FRZ7</accession>
<evidence type="ECO:0000313" key="1">
    <source>
        <dbReference type="EMBL" id="KAF1023693.1"/>
    </source>
</evidence>
<dbReference type="EMBL" id="WNDQ01000003">
    <property type="protein sequence ID" value="KAF1023693.1"/>
    <property type="molecule type" value="Genomic_DNA"/>
</dbReference>
<proteinExistence type="predicted"/>
<name>A0A7V8FRZ7_9BURK</name>
<dbReference type="Pfam" id="PF14384">
    <property type="entry name" value="BrnA_antitoxin"/>
    <property type="match status" value="1"/>
</dbReference>
<sequence>MNKHAKKLDLILPTPEEDAAIDAGIAADPDTQEITAKEMAHAQFLRRPGRPVADTPKQPVTIRLSQDVLNHFKASGPGWQTRIDAALREWVATH</sequence>
<evidence type="ECO:0000313" key="2">
    <source>
        <dbReference type="Proteomes" id="UP000461670"/>
    </source>
</evidence>
<organism evidence="1 2">
    <name type="scientific">Paracidovorax wautersii</name>
    <dbReference type="NCBI Taxonomy" id="1177982"/>
    <lineage>
        <taxon>Bacteria</taxon>
        <taxon>Pseudomonadati</taxon>
        <taxon>Pseudomonadota</taxon>
        <taxon>Betaproteobacteria</taxon>
        <taxon>Burkholderiales</taxon>
        <taxon>Comamonadaceae</taxon>
        <taxon>Paracidovorax</taxon>
    </lineage>
</organism>
<reference evidence="2" key="1">
    <citation type="journal article" date="2020" name="MBio">
        <title>Horizontal gene transfer to a defensive symbiont with a reduced genome amongst a multipartite beetle microbiome.</title>
        <authorList>
            <person name="Waterworth S.C."/>
            <person name="Florez L.V."/>
            <person name="Rees E.R."/>
            <person name="Hertweck C."/>
            <person name="Kaltenpoth M."/>
            <person name="Kwan J.C."/>
        </authorList>
    </citation>
    <scope>NUCLEOTIDE SEQUENCE [LARGE SCALE GENOMIC DNA]</scope>
</reference>